<evidence type="ECO:0000256" key="1">
    <source>
        <dbReference type="ARBA" id="ARBA00004496"/>
    </source>
</evidence>
<dbReference type="SUPFAM" id="SSF52172">
    <property type="entry name" value="CheY-like"/>
    <property type="match status" value="1"/>
</dbReference>
<protein>
    <recommendedName>
        <fullName evidence="2 14">Stage 0 sporulation protein A homolog</fullName>
    </recommendedName>
</protein>
<feature type="modified residue" description="4-aspartylphosphate" evidence="16">
    <location>
        <position position="59"/>
    </location>
</feature>
<keyword evidence="11 14" id="KW-0010">Activator</keyword>
<evidence type="ECO:0000256" key="8">
    <source>
        <dbReference type="ARBA" id="ARBA00023012"/>
    </source>
</evidence>
<evidence type="ECO:0000313" key="19">
    <source>
        <dbReference type="Proteomes" id="UP000027946"/>
    </source>
</evidence>
<feature type="binding site" evidence="15">
    <location>
        <position position="14"/>
    </location>
    <ligand>
        <name>Ca(2+)</name>
        <dbReference type="ChEBI" id="CHEBI:29108"/>
    </ligand>
</feature>
<keyword evidence="4 14" id="KW-0678">Repressor</keyword>
<evidence type="ECO:0000256" key="9">
    <source>
        <dbReference type="ARBA" id="ARBA00023015"/>
    </source>
</evidence>
<feature type="domain" description="Response regulatory" evidence="17">
    <location>
        <begin position="8"/>
        <end position="126"/>
    </location>
</feature>
<keyword evidence="12 14" id="KW-0804">Transcription</keyword>
<dbReference type="Gene3D" id="3.40.50.2300">
    <property type="match status" value="1"/>
</dbReference>
<keyword evidence="8 14" id="KW-0902">Two-component regulatory system</keyword>
<dbReference type="GO" id="GO:0003700">
    <property type="term" value="F:DNA-binding transcription factor activity"/>
    <property type="evidence" value="ECO:0007669"/>
    <property type="project" value="InterPro"/>
</dbReference>
<keyword evidence="10 14" id="KW-0238">DNA-binding</keyword>
<gene>
    <name evidence="18" type="primary">spo0A</name>
    <name evidence="18" type="ORF">CLIT_23c03910</name>
</gene>
<dbReference type="InterPro" id="IPR001789">
    <property type="entry name" value="Sig_transdc_resp-reg_receiver"/>
</dbReference>
<dbReference type="InterPro" id="IPR036388">
    <property type="entry name" value="WH-like_DNA-bd_sf"/>
</dbReference>
<evidence type="ECO:0000256" key="7">
    <source>
        <dbReference type="ARBA" id="ARBA00022969"/>
    </source>
</evidence>
<keyword evidence="6 14" id="KW-0106">Calcium</keyword>
<dbReference type="AlphaFoldDB" id="A0A069RBJ9"/>
<evidence type="ECO:0000256" key="3">
    <source>
        <dbReference type="ARBA" id="ARBA00022490"/>
    </source>
</evidence>
<dbReference type="GO" id="GO:0051606">
    <property type="term" value="P:detection of stimulus"/>
    <property type="evidence" value="ECO:0007669"/>
    <property type="project" value="UniProtKB-UniRule"/>
</dbReference>
<comment type="subcellular location">
    <subcellularLocation>
        <location evidence="1 14">Cytoplasm</location>
    </subcellularLocation>
</comment>
<keyword evidence="3 14" id="KW-0963">Cytoplasm</keyword>
<dbReference type="PROSITE" id="PS50110">
    <property type="entry name" value="RESPONSE_REGULATORY"/>
    <property type="match status" value="1"/>
</dbReference>
<sequence>MRKMEDIRIVIADDNRDFRHMMNEYMSNEEDIQVVGMARDGIEAIEKVVETNPDLLILDIIMPHIDGLGVIEKLVEMKVKNMPRIIVLSAVGQDRITQKALSMGADYYMVKPFSFEMLTSRIRDIVLQNSVPLKDDQSASKFENAGSGGSSLNIENEITNVMHEVGIPPHIKGYQYMREAIDMVIKDMSLLSGVTKALYPGIAQRFNTTPSRVERAIRHAIEVAWGKGSPEAIRGLFGYESYDSKGKPTNSEFIAMAADAIRIKNKVGSK</sequence>
<dbReference type="NCBIfam" id="TIGR02875">
    <property type="entry name" value="spore_0_A"/>
    <property type="match status" value="1"/>
</dbReference>
<feature type="binding site" evidence="15">
    <location>
        <position position="13"/>
    </location>
    <ligand>
        <name>Ca(2+)</name>
        <dbReference type="ChEBI" id="CHEBI:29108"/>
    </ligand>
</feature>
<evidence type="ECO:0000256" key="15">
    <source>
        <dbReference type="PIRSR" id="PIRSR002937-1"/>
    </source>
</evidence>
<keyword evidence="7 14" id="KW-0749">Sporulation</keyword>
<dbReference type="PANTHER" id="PTHR48111:SF1">
    <property type="entry name" value="TWO-COMPONENT RESPONSE REGULATOR ORR33"/>
    <property type="match status" value="1"/>
</dbReference>
<keyword evidence="14 15" id="KW-0479">Metal-binding</keyword>
<reference evidence="18 19" key="1">
    <citation type="submission" date="2014-03" db="EMBL/GenBank/DDBJ databases">
        <title>Genome sequence of Clostridium litorale W6, DSM 5388.</title>
        <authorList>
            <person name="Poehlein A."/>
            <person name="Jagirdar A."/>
            <person name="Khonsari B."/>
            <person name="Chibani C.M."/>
            <person name="Gutierrez Gutierrez D.A."/>
            <person name="Davydova E."/>
            <person name="Alghaithi H.S."/>
            <person name="Nair K.P."/>
            <person name="Dhamotharan K."/>
            <person name="Chandran L."/>
            <person name="G W."/>
            <person name="Daniel R."/>
        </authorList>
    </citation>
    <scope>NUCLEOTIDE SEQUENCE [LARGE SCALE GENOMIC DNA]</scope>
    <source>
        <strain evidence="18 19">W6</strain>
    </source>
</reference>
<dbReference type="GO" id="GO:0032993">
    <property type="term" value="C:protein-DNA complex"/>
    <property type="evidence" value="ECO:0007669"/>
    <property type="project" value="TreeGrafter"/>
</dbReference>
<dbReference type="InterPro" id="IPR016032">
    <property type="entry name" value="Sig_transdc_resp-reg_C-effctor"/>
</dbReference>
<feature type="binding site" evidence="15">
    <location>
        <position position="59"/>
    </location>
    <ligand>
        <name>Ca(2+)</name>
        <dbReference type="ChEBI" id="CHEBI:29108"/>
    </ligand>
</feature>
<evidence type="ECO:0000256" key="12">
    <source>
        <dbReference type="ARBA" id="ARBA00023163"/>
    </source>
</evidence>
<evidence type="ECO:0000256" key="10">
    <source>
        <dbReference type="ARBA" id="ARBA00023125"/>
    </source>
</evidence>
<dbReference type="GO" id="GO:0000976">
    <property type="term" value="F:transcription cis-regulatory region binding"/>
    <property type="evidence" value="ECO:0007669"/>
    <property type="project" value="TreeGrafter"/>
</dbReference>
<dbReference type="Pfam" id="PF00072">
    <property type="entry name" value="Response_reg"/>
    <property type="match status" value="1"/>
</dbReference>
<dbReference type="Gene3D" id="1.10.10.10">
    <property type="entry name" value="Winged helix-like DNA-binding domain superfamily/Winged helix DNA-binding domain"/>
    <property type="match status" value="1"/>
</dbReference>
<dbReference type="GO" id="GO:0005509">
    <property type="term" value="F:calcium ion binding"/>
    <property type="evidence" value="ECO:0007669"/>
    <property type="project" value="UniProtKB-UniRule"/>
</dbReference>
<name>A0A069RBJ9_PEPLI</name>
<dbReference type="GO" id="GO:0042173">
    <property type="term" value="P:regulation of sporulation resulting in formation of a cellular spore"/>
    <property type="evidence" value="ECO:0007669"/>
    <property type="project" value="InterPro"/>
</dbReference>
<evidence type="ECO:0000256" key="14">
    <source>
        <dbReference type="PIRNR" id="PIRNR002937"/>
    </source>
</evidence>
<evidence type="ECO:0000256" key="16">
    <source>
        <dbReference type="PROSITE-ProRule" id="PRU00169"/>
    </source>
</evidence>
<dbReference type="SUPFAM" id="SSF46894">
    <property type="entry name" value="C-terminal effector domain of the bipartite response regulators"/>
    <property type="match status" value="1"/>
</dbReference>
<dbReference type="EMBL" id="JJMM01000026">
    <property type="protein sequence ID" value="KDR94118.1"/>
    <property type="molecule type" value="Genomic_DNA"/>
</dbReference>
<dbReference type="PIRSF" id="PIRSF002937">
    <property type="entry name" value="Res_reg_Spo0A"/>
    <property type="match status" value="1"/>
</dbReference>
<dbReference type="Proteomes" id="UP000027946">
    <property type="component" value="Unassembled WGS sequence"/>
</dbReference>
<accession>A0A069RBJ9</accession>
<keyword evidence="9 14" id="KW-0805">Transcription regulation</keyword>
<dbReference type="GO" id="GO:0005829">
    <property type="term" value="C:cytosol"/>
    <property type="evidence" value="ECO:0007669"/>
    <property type="project" value="TreeGrafter"/>
</dbReference>
<dbReference type="GO" id="GO:0000156">
    <property type="term" value="F:phosphorelay response regulator activity"/>
    <property type="evidence" value="ECO:0007669"/>
    <property type="project" value="TreeGrafter"/>
</dbReference>
<dbReference type="InterPro" id="IPR039420">
    <property type="entry name" value="WalR-like"/>
</dbReference>
<keyword evidence="19" id="KW-1185">Reference proteome</keyword>
<dbReference type="SMART" id="SM00448">
    <property type="entry name" value="REC"/>
    <property type="match status" value="1"/>
</dbReference>
<comment type="caution">
    <text evidence="18">The sequence shown here is derived from an EMBL/GenBank/DDBJ whole genome shotgun (WGS) entry which is preliminary data.</text>
</comment>
<dbReference type="GO" id="GO:0030435">
    <property type="term" value="P:sporulation resulting in formation of a cellular spore"/>
    <property type="evidence" value="ECO:0007669"/>
    <property type="project" value="UniProtKB-UniRule"/>
</dbReference>
<evidence type="ECO:0000256" key="4">
    <source>
        <dbReference type="ARBA" id="ARBA00022491"/>
    </source>
</evidence>
<proteinExistence type="predicted"/>
<dbReference type="STRING" id="1121324.CLIT_23c03910"/>
<evidence type="ECO:0000256" key="13">
    <source>
        <dbReference type="ARBA" id="ARBA00024867"/>
    </source>
</evidence>
<dbReference type="InterPro" id="IPR014879">
    <property type="entry name" value="Spo0A_C"/>
</dbReference>
<evidence type="ECO:0000256" key="6">
    <source>
        <dbReference type="ARBA" id="ARBA00022837"/>
    </source>
</evidence>
<dbReference type="Pfam" id="PF08769">
    <property type="entry name" value="Spo0A_C"/>
    <property type="match status" value="1"/>
</dbReference>
<evidence type="ECO:0000259" key="17">
    <source>
        <dbReference type="PROSITE" id="PS50110"/>
    </source>
</evidence>
<evidence type="ECO:0000313" key="18">
    <source>
        <dbReference type="EMBL" id="KDR94118.1"/>
    </source>
</evidence>
<dbReference type="PANTHER" id="PTHR48111">
    <property type="entry name" value="REGULATOR OF RPOS"/>
    <property type="match status" value="1"/>
</dbReference>
<evidence type="ECO:0000256" key="5">
    <source>
        <dbReference type="ARBA" id="ARBA00022553"/>
    </source>
</evidence>
<comment type="cofactor">
    <cofactor evidence="14 15">
        <name>Ca(2+)</name>
        <dbReference type="ChEBI" id="CHEBI:29108"/>
    </cofactor>
    <text evidence="14 15">Binds 1 Ca(2+) ion per subunit.</text>
</comment>
<dbReference type="InterPro" id="IPR012052">
    <property type="entry name" value="Spore_0_A"/>
</dbReference>
<dbReference type="eggNOG" id="COG0745">
    <property type="taxonomic scope" value="Bacteria"/>
</dbReference>
<evidence type="ECO:0000256" key="2">
    <source>
        <dbReference type="ARBA" id="ARBA00018672"/>
    </source>
</evidence>
<comment type="function">
    <text evidence="13 14">May play the central regulatory role in sporulation. It may be an element of the effector pathway responsible for the activation of sporulation genes in response to nutritional stress. Spo0A may act in concert with spo0H (a sigma factor) to control the expression of some genes that are critical to the sporulation process.</text>
</comment>
<organism evidence="18 19">
    <name type="scientific">Peptoclostridium litorale DSM 5388</name>
    <dbReference type="NCBI Taxonomy" id="1121324"/>
    <lineage>
        <taxon>Bacteria</taxon>
        <taxon>Bacillati</taxon>
        <taxon>Bacillota</taxon>
        <taxon>Clostridia</taxon>
        <taxon>Peptostreptococcales</taxon>
        <taxon>Peptoclostridiaceae</taxon>
        <taxon>Peptoclostridium</taxon>
    </lineage>
</organism>
<dbReference type="InterPro" id="IPR011006">
    <property type="entry name" value="CheY-like_superfamily"/>
</dbReference>
<keyword evidence="5 16" id="KW-0597">Phosphoprotein</keyword>
<evidence type="ECO:0000256" key="11">
    <source>
        <dbReference type="ARBA" id="ARBA00023159"/>
    </source>
</evidence>